<evidence type="ECO:0000256" key="1">
    <source>
        <dbReference type="ARBA" id="ARBA00004370"/>
    </source>
</evidence>
<feature type="transmembrane region" description="Helical" evidence="3">
    <location>
        <begin position="12"/>
        <end position="34"/>
    </location>
</feature>
<dbReference type="Gene3D" id="1.10.150.770">
    <property type="match status" value="1"/>
</dbReference>
<dbReference type="Gene3D" id="3.40.710.10">
    <property type="entry name" value="DD-peptidase/beta-lactamase superfamily"/>
    <property type="match status" value="1"/>
</dbReference>
<dbReference type="SUPFAM" id="SSF56601">
    <property type="entry name" value="beta-lactamase/transpeptidase-like"/>
    <property type="match status" value="1"/>
</dbReference>
<dbReference type="SUPFAM" id="SSF56519">
    <property type="entry name" value="Penicillin binding protein dimerisation domain"/>
    <property type="match status" value="1"/>
</dbReference>
<keyword evidence="6" id="KW-0328">Glycosyltransferase</keyword>
<reference evidence="6" key="1">
    <citation type="submission" date="2018-06" db="EMBL/GenBank/DDBJ databases">
        <authorList>
            <person name="Zhirakovskaya E."/>
        </authorList>
    </citation>
    <scope>NUCLEOTIDE SEQUENCE</scope>
</reference>
<dbReference type="InterPro" id="IPR005311">
    <property type="entry name" value="PBP_dimer"/>
</dbReference>
<comment type="subcellular location">
    <subcellularLocation>
        <location evidence="1">Membrane</location>
    </subcellularLocation>
</comment>
<dbReference type="GO" id="GO:0051301">
    <property type="term" value="P:cell division"/>
    <property type="evidence" value="ECO:0007669"/>
    <property type="project" value="UniProtKB-KW"/>
</dbReference>
<dbReference type="Gene3D" id="3.90.1310.10">
    <property type="entry name" value="Penicillin-binding protein 2a (Domain 2)"/>
    <property type="match status" value="1"/>
</dbReference>
<organism evidence="6">
    <name type="scientific">hydrothermal vent metagenome</name>
    <dbReference type="NCBI Taxonomy" id="652676"/>
    <lineage>
        <taxon>unclassified sequences</taxon>
        <taxon>metagenomes</taxon>
        <taxon>ecological metagenomes</taxon>
    </lineage>
</organism>
<dbReference type="GO" id="GO:0005886">
    <property type="term" value="C:plasma membrane"/>
    <property type="evidence" value="ECO:0007669"/>
    <property type="project" value="TreeGrafter"/>
</dbReference>
<dbReference type="PANTHER" id="PTHR30627:SF1">
    <property type="entry name" value="PEPTIDOGLYCAN D,D-TRANSPEPTIDASE FTSI"/>
    <property type="match status" value="1"/>
</dbReference>
<dbReference type="AlphaFoldDB" id="A0A3B0T5B4"/>
<gene>
    <name evidence="6" type="ORF">MNBD_BACTEROID05-862</name>
</gene>
<keyword evidence="2 3" id="KW-0472">Membrane</keyword>
<dbReference type="GO" id="GO:0071555">
    <property type="term" value="P:cell wall organization"/>
    <property type="evidence" value="ECO:0007669"/>
    <property type="project" value="TreeGrafter"/>
</dbReference>
<dbReference type="PANTHER" id="PTHR30627">
    <property type="entry name" value="PEPTIDOGLYCAN D,D-TRANSPEPTIDASE"/>
    <property type="match status" value="1"/>
</dbReference>
<keyword evidence="6" id="KW-0131">Cell cycle</keyword>
<evidence type="ECO:0000256" key="2">
    <source>
        <dbReference type="ARBA" id="ARBA00023136"/>
    </source>
</evidence>
<dbReference type="Pfam" id="PF00905">
    <property type="entry name" value="Transpeptidase"/>
    <property type="match status" value="1"/>
</dbReference>
<protein>
    <submittedName>
        <fullName evidence="6">Cell division protein FtsI [Peptidoglycan synthetase]</fullName>
        <ecNumber evidence="6">2.4.1.129</ecNumber>
    </submittedName>
</protein>
<dbReference type="EMBL" id="UOEN01000152">
    <property type="protein sequence ID" value="VAW13168.1"/>
    <property type="molecule type" value="Genomic_DNA"/>
</dbReference>
<accession>A0A3B0T5B4</accession>
<dbReference type="InterPro" id="IPR050515">
    <property type="entry name" value="Beta-lactam/transpept"/>
</dbReference>
<dbReference type="EC" id="2.4.1.129" evidence="6"/>
<feature type="domain" description="Penicillin-binding protein transpeptidase" evidence="4">
    <location>
        <begin position="242"/>
        <end position="548"/>
    </location>
</feature>
<keyword evidence="6" id="KW-0132">Cell division</keyword>
<evidence type="ECO:0000313" key="6">
    <source>
        <dbReference type="EMBL" id="VAW13168.1"/>
    </source>
</evidence>
<name>A0A3B0T5B4_9ZZZZ</name>
<dbReference type="Gene3D" id="3.30.450.330">
    <property type="match status" value="1"/>
</dbReference>
<evidence type="ECO:0000256" key="3">
    <source>
        <dbReference type="SAM" id="Phobius"/>
    </source>
</evidence>
<proteinExistence type="predicted"/>
<dbReference type="InterPro" id="IPR001460">
    <property type="entry name" value="PCN-bd_Tpept"/>
</dbReference>
<keyword evidence="3" id="KW-1133">Transmembrane helix</keyword>
<dbReference type="GO" id="GO:0008658">
    <property type="term" value="F:penicillin binding"/>
    <property type="evidence" value="ECO:0007669"/>
    <property type="project" value="InterPro"/>
</dbReference>
<evidence type="ECO:0000259" key="4">
    <source>
        <dbReference type="Pfam" id="PF00905"/>
    </source>
</evidence>
<dbReference type="InterPro" id="IPR012338">
    <property type="entry name" value="Beta-lactam/transpept-like"/>
</dbReference>
<keyword evidence="6" id="KW-0808">Transferase</keyword>
<evidence type="ECO:0000259" key="5">
    <source>
        <dbReference type="Pfam" id="PF03717"/>
    </source>
</evidence>
<dbReference type="InterPro" id="IPR036138">
    <property type="entry name" value="PBP_dimer_sf"/>
</dbReference>
<feature type="domain" description="Penicillin-binding protein dimerisation" evidence="5">
    <location>
        <begin position="54"/>
        <end position="197"/>
    </location>
</feature>
<dbReference type="GO" id="GO:0016757">
    <property type="term" value="F:glycosyltransferase activity"/>
    <property type="evidence" value="ECO:0007669"/>
    <property type="project" value="UniProtKB-KW"/>
</dbReference>
<sequence>MYIQKHNFRFAFVFFSFLAFLFICSIKLIFLQVVKYSEFTQIAKEQHEHFIELESIRGRILDRHEAPLAFNVAVHSLYANPRMMTQASKEKAVKELPKILNIDPSFIKKRLLKDKYFVWLKRKIKLDVKNEVERLKIRGLSFQKESQRYYPNGSLAAHVVGFANIDNEGQEGIELFYNKMLKGTTGRMQVLRDAQQRDLMLESSMISPVNGFNLVLTIDETIQYLAEKFLGEAFKENKAKSGTIIVMDVKTGEILALANRPTYSLDNFGRSTIESRTNRAISHIYEPGSIFKIVALSAALEEDAFEENDQIFCENGEYRVGNHILHDHKPHGMLSFQEVFELSSNIGVTKVAERLGPAIIYKYAKRFRFGMNTNIDLRGEVNGWLKKPSLWSKTTIGAIPIGHEVTTTPLQMVSALSAIANDGVYMQPFMVKYIKDNAGNTIRSFNPRVVDRVISQSTARRVQKILTGVVARGTGTRAQIDGVLVAGKTGTAQKVINGRYSHSKYYASFMGFAPADNPRLAAIVVFDEPHPRYFGGTVSAPVFKEVIERSLKYLETSH</sequence>
<dbReference type="Pfam" id="PF03717">
    <property type="entry name" value="PBP_dimer"/>
    <property type="match status" value="1"/>
</dbReference>
<keyword evidence="3" id="KW-0812">Transmembrane</keyword>